<feature type="signal peptide" evidence="1">
    <location>
        <begin position="1"/>
        <end position="27"/>
    </location>
</feature>
<comment type="caution">
    <text evidence="2">The sequence shown here is derived from an EMBL/GenBank/DDBJ whole genome shotgun (WGS) entry which is preliminary data.</text>
</comment>
<evidence type="ECO:0000313" key="2">
    <source>
        <dbReference type="EMBL" id="MFM2483684.1"/>
    </source>
</evidence>
<protein>
    <submittedName>
        <fullName evidence="2">Cache domain-containing protein</fullName>
    </submittedName>
</protein>
<evidence type="ECO:0000313" key="3">
    <source>
        <dbReference type="Proteomes" id="UP001629953"/>
    </source>
</evidence>
<name>A0ABW9G2S6_9GAMM</name>
<dbReference type="EMBL" id="JBEQCT010000001">
    <property type="protein sequence ID" value="MFM2483684.1"/>
    <property type="molecule type" value="Genomic_DNA"/>
</dbReference>
<organism evidence="2 3">
    <name type="scientific">Celerinatantimonas yamalensis</name>
    <dbReference type="NCBI Taxonomy" id="559956"/>
    <lineage>
        <taxon>Bacteria</taxon>
        <taxon>Pseudomonadati</taxon>
        <taxon>Pseudomonadota</taxon>
        <taxon>Gammaproteobacteria</taxon>
        <taxon>Celerinatantimonadaceae</taxon>
        <taxon>Celerinatantimonas</taxon>
    </lineage>
</organism>
<gene>
    <name evidence="2" type="ORF">ABUE30_01115</name>
</gene>
<dbReference type="InterPro" id="IPR029151">
    <property type="entry name" value="Sensor-like_sf"/>
</dbReference>
<dbReference type="Pfam" id="PF22673">
    <property type="entry name" value="MCP-like_PDC_1"/>
    <property type="match status" value="1"/>
</dbReference>
<evidence type="ECO:0000256" key="1">
    <source>
        <dbReference type="SAM" id="SignalP"/>
    </source>
</evidence>
<sequence>MVRRLPLRRVVHFLGLIVFAISMNSFAEQAPDSVKSIVPQLQSWGSDPQLVAAVKAQNAENLSLDTIKDRDEKWRKSSDISALMKALMTNNAAKRLIELEKSKPYLVELFLMDNQGANVAMSNRTSDYWQGDEEKFTQSYQQGQGHVYVSKVEYDESTQAYLVQVSVPVIDQGKAIGALTIGINLDNLEGM</sequence>
<accession>A0ABW9G2S6</accession>
<feature type="chain" id="PRO_5047543401" evidence="1">
    <location>
        <begin position="28"/>
        <end position="191"/>
    </location>
</feature>
<proteinExistence type="predicted"/>
<keyword evidence="1" id="KW-0732">Signal</keyword>
<dbReference type="CDD" id="cd18773">
    <property type="entry name" value="PDC1_HK_sensor"/>
    <property type="match status" value="1"/>
</dbReference>
<dbReference type="RefSeq" id="WP_408621846.1">
    <property type="nucleotide sequence ID" value="NZ_JBEQCT010000001.1"/>
</dbReference>
<dbReference type="Gene3D" id="3.30.450.20">
    <property type="entry name" value="PAS domain"/>
    <property type="match status" value="1"/>
</dbReference>
<dbReference type="SUPFAM" id="SSF103190">
    <property type="entry name" value="Sensory domain-like"/>
    <property type="match status" value="1"/>
</dbReference>
<keyword evidence="3" id="KW-1185">Reference proteome</keyword>
<dbReference type="Proteomes" id="UP001629953">
    <property type="component" value="Unassembled WGS sequence"/>
</dbReference>
<reference evidence="2 3" key="1">
    <citation type="journal article" date="2013" name="Int. J. Syst. Evol. Microbiol.">
        <title>Celerinatantimonas yamalensis sp. nov., a cold-adapted diazotrophic bacterium from a cold permafrost brine.</title>
        <authorList>
            <person name="Shcherbakova V."/>
            <person name="Chuvilskaya N."/>
            <person name="Rivkina E."/>
            <person name="Demidov N."/>
            <person name="Uchaeva V."/>
            <person name="Suetin S."/>
            <person name="Suzina N."/>
            <person name="Gilichinsky D."/>
        </authorList>
    </citation>
    <scope>NUCLEOTIDE SEQUENCE [LARGE SCALE GENOMIC DNA]</scope>
    <source>
        <strain evidence="2 3">C7</strain>
    </source>
</reference>